<evidence type="ECO:0000259" key="1">
    <source>
        <dbReference type="Pfam" id="PF13173"/>
    </source>
</evidence>
<dbReference type="Gene3D" id="3.40.50.300">
    <property type="entry name" value="P-loop containing nucleotide triphosphate hydrolases"/>
    <property type="match status" value="1"/>
</dbReference>
<protein>
    <submittedName>
        <fullName evidence="3">ATP-binding protein</fullName>
    </submittedName>
</protein>
<feature type="domain" description="DUF4143" evidence="2">
    <location>
        <begin position="199"/>
        <end position="343"/>
    </location>
</feature>
<sequence>MIRRENYLKKIRPFYDNELVKVILGIRRCGKSVLLQQIIEELQNSGIKKEQIISINFEDLQYSEIKDAQALNDYVLDKVVKSKRTYLFFDEIQEVDSWEKAINSFRATLDCDIYITGSNSRLMTGDLATYLSGRYISFKIMPFSFAETCLYKGLRREQVDEELMMEYMKWGGMPQLLQFENENEKRALLQDLYNSIVLRDVLERYKIKDVGILNRVLEYLLQTPSQLFSANAVSKYFESISLKISTETLYNYIEYVTSAMIIEKAKRYDIRGKRVLTRSDKIYLTDLGFSAIANTGKKTEIGALLENIIYNELIVRGYQVYVGKTRQGEIDFVATKEGQKEYYQVAYLLATADVVEREFGAYKEVMDNYPKYVLSLDRFDFSQNGIIHKNIIDFLMEL</sequence>
<reference evidence="3 4" key="1">
    <citation type="journal article" date="2022" name="Genome Biol. Evol.">
        <title>Host diet, physiology and behaviors set the stage for Lachnospiraceae cladogenesis.</title>
        <authorList>
            <person name="Vera-Ponce De Leon A."/>
            <person name="Schneider M."/>
            <person name="Jahnes B.C."/>
            <person name="Sadowski V."/>
            <person name="Camuy-Velez L.A."/>
            <person name="Duan J."/>
            <person name="Sabree Z.L."/>
        </authorList>
    </citation>
    <scope>NUCLEOTIDE SEQUENCE [LARGE SCALE GENOMIC DNA]</scope>
    <source>
        <strain evidence="3 4">PAL227</strain>
    </source>
</reference>
<dbReference type="InterPro" id="IPR027417">
    <property type="entry name" value="P-loop_NTPase"/>
</dbReference>
<keyword evidence="4" id="KW-1185">Reference proteome</keyword>
<dbReference type="SUPFAM" id="SSF52540">
    <property type="entry name" value="P-loop containing nucleoside triphosphate hydrolases"/>
    <property type="match status" value="1"/>
</dbReference>
<feature type="domain" description="AAA" evidence="1">
    <location>
        <begin position="20"/>
        <end position="149"/>
    </location>
</feature>
<dbReference type="GO" id="GO:0005524">
    <property type="term" value="F:ATP binding"/>
    <property type="evidence" value="ECO:0007669"/>
    <property type="project" value="UniProtKB-KW"/>
</dbReference>
<keyword evidence="3" id="KW-0547">Nucleotide-binding</keyword>
<keyword evidence="3" id="KW-0067">ATP-binding</keyword>
<dbReference type="InterPro" id="IPR041682">
    <property type="entry name" value="AAA_14"/>
</dbReference>
<organism evidence="3 4">
    <name type="scientific">Ohessyouella blattaphilus</name>
    <dbReference type="NCBI Taxonomy" id="2949333"/>
    <lineage>
        <taxon>Bacteria</taxon>
        <taxon>Bacillati</taxon>
        <taxon>Bacillota</taxon>
        <taxon>Clostridia</taxon>
        <taxon>Lachnospirales</taxon>
        <taxon>Lachnospiraceae</taxon>
        <taxon>Ohessyouella</taxon>
    </lineage>
</organism>
<name>A0ABT1EMD1_9FIRM</name>
<proteinExistence type="predicted"/>
<dbReference type="InterPro" id="IPR025420">
    <property type="entry name" value="DUF4143"/>
</dbReference>
<comment type="caution">
    <text evidence="3">The sequence shown here is derived from an EMBL/GenBank/DDBJ whole genome shotgun (WGS) entry which is preliminary data.</text>
</comment>
<evidence type="ECO:0000313" key="3">
    <source>
        <dbReference type="EMBL" id="MCP1110952.1"/>
    </source>
</evidence>
<gene>
    <name evidence="3" type="ORF">NK118_11895</name>
</gene>
<dbReference type="PANTHER" id="PTHR33295:SF20">
    <property type="entry name" value="ATPASE"/>
    <property type="match status" value="1"/>
</dbReference>
<dbReference type="RefSeq" id="WP_262069833.1">
    <property type="nucleotide sequence ID" value="NZ_JAMXOC010000020.1"/>
</dbReference>
<dbReference type="Proteomes" id="UP001523565">
    <property type="component" value="Unassembled WGS sequence"/>
</dbReference>
<evidence type="ECO:0000313" key="4">
    <source>
        <dbReference type="Proteomes" id="UP001523565"/>
    </source>
</evidence>
<dbReference type="Pfam" id="PF13173">
    <property type="entry name" value="AAA_14"/>
    <property type="match status" value="1"/>
</dbReference>
<dbReference type="PANTHER" id="PTHR33295">
    <property type="entry name" value="ATPASE"/>
    <property type="match status" value="1"/>
</dbReference>
<dbReference type="EMBL" id="JAMZFV010000020">
    <property type="protein sequence ID" value="MCP1110952.1"/>
    <property type="molecule type" value="Genomic_DNA"/>
</dbReference>
<evidence type="ECO:0000259" key="2">
    <source>
        <dbReference type="Pfam" id="PF13635"/>
    </source>
</evidence>
<accession>A0ABT1EMD1</accession>
<dbReference type="Pfam" id="PF13635">
    <property type="entry name" value="DUF4143"/>
    <property type="match status" value="1"/>
</dbReference>